<organism evidence="1 2">
    <name type="scientific">Trichothecium roseum</name>
    <dbReference type="NCBI Taxonomy" id="47278"/>
    <lineage>
        <taxon>Eukaryota</taxon>
        <taxon>Fungi</taxon>
        <taxon>Dikarya</taxon>
        <taxon>Ascomycota</taxon>
        <taxon>Pezizomycotina</taxon>
        <taxon>Sordariomycetes</taxon>
        <taxon>Hypocreomycetidae</taxon>
        <taxon>Hypocreales</taxon>
        <taxon>Hypocreales incertae sedis</taxon>
        <taxon>Trichothecium</taxon>
    </lineage>
</organism>
<reference evidence="1" key="1">
    <citation type="submission" date="2022-10" db="EMBL/GenBank/DDBJ databases">
        <title>Complete Genome of Trichothecium roseum strain YXFP-22015, a Plant Pathogen Isolated from Citrus.</title>
        <authorList>
            <person name="Wang Y."/>
            <person name="Zhu L."/>
        </authorList>
    </citation>
    <scope>NUCLEOTIDE SEQUENCE</scope>
    <source>
        <strain evidence="1">YXFP-22015</strain>
    </source>
</reference>
<sequence>MSNPAYDQVQRIDLEPHVKNDMMKWLAWETMKGGLLSDWTLFPMASWEDPFLSYLRRGEYPQLTNWNGTGDGLYAGHFDAVRVAVRSLLDVPPIEFGSTVLSKLKASVLRTDDPQSSLAHYIPEVIKHKYPEVAKKVAESKFKGTRSLTKLINAHLQVTWQNRFSKGIEVLKPFPEHTTVMINDSLTLAKTLAMCPESPMPSSCPPNNPRCTPCSALGTQLRISTPASYHNSSERFTIGTVPHPWTLAALANLRENIDVSWIRRESDRDPWLSIVTERMLGTGVAGHGRITHFKQAVAGEAASARTLWLSAESDTPQDLDWHFGFMIPHSAIDDGKSLSPVPADRIKPADEPHVNSDGPVASEEDIALEPPLLAAAKEVVAQTRSTDQTKTRASLEAWSMADTEAWKFARAFAARRRMVWEQWDKAEGKYSQGAGTEKGRSTWNRWQDHAQ</sequence>
<keyword evidence="2" id="KW-1185">Reference proteome</keyword>
<dbReference type="Proteomes" id="UP001163324">
    <property type="component" value="Chromosome 9"/>
</dbReference>
<accession>A0ACC0URR6</accession>
<evidence type="ECO:0000313" key="1">
    <source>
        <dbReference type="EMBL" id="KAI9896430.1"/>
    </source>
</evidence>
<dbReference type="EMBL" id="CM047948">
    <property type="protein sequence ID" value="KAI9896430.1"/>
    <property type="molecule type" value="Genomic_DNA"/>
</dbReference>
<name>A0ACC0URR6_9HYPO</name>
<gene>
    <name evidence="1" type="ORF">N3K66_008602</name>
</gene>
<comment type="caution">
    <text evidence="1">The sequence shown here is derived from an EMBL/GenBank/DDBJ whole genome shotgun (WGS) entry which is preliminary data.</text>
</comment>
<protein>
    <submittedName>
        <fullName evidence="1">Uncharacterized protein</fullName>
    </submittedName>
</protein>
<evidence type="ECO:0000313" key="2">
    <source>
        <dbReference type="Proteomes" id="UP001163324"/>
    </source>
</evidence>
<proteinExistence type="predicted"/>